<evidence type="ECO:0000256" key="2">
    <source>
        <dbReference type="ARBA" id="ARBA00023026"/>
    </source>
</evidence>
<keyword evidence="1" id="KW-0147">Chitin-binding</keyword>
<evidence type="ECO:0000259" key="3">
    <source>
        <dbReference type="Pfam" id="PF14856"/>
    </source>
</evidence>
<evidence type="ECO:0000256" key="1">
    <source>
        <dbReference type="ARBA" id="ARBA00022669"/>
    </source>
</evidence>
<proteinExistence type="predicted"/>
<dbReference type="EMBL" id="BBXM02000003">
    <property type="protein sequence ID" value="GIC88888.1"/>
    <property type="molecule type" value="Genomic_DNA"/>
</dbReference>
<dbReference type="InterPro" id="IPR017853">
    <property type="entry name" value="GH"/>
</dbReference>
<reference evidence="4" key="2">
    <citation type="submission" date="2021-01" db="EMBL/GenBank/DDBJ databases">
        <title>Pan-genome distribution and transcriptional activeness of fungal secondary metabolism genes in Aspergillus section Fumigati.</title>
        <authorList>
            <person name="Takahashi H."/>
            <person name="Umemura M."/>
            <person name="Ninomiya A."/>
            <person name="Kusuya Y."/>
            <person name="Urayama S."/>
            <person name="Shimizu M."/>
            <person name="Watanabe A."/>
            <person name="Kamei K."/>
            <person name="Yaguchi T."/>
            <person name="Hagiwara D."/>
        </authorList>
    </citation>
    <scope>NUCLEOTIDE SEQUENCE</scope>
    <source>
        <strain evidence="4">IFM 46973</strain>
    </source>
</reference>
<reference evidence="4" key="1">
    <citation type="journal article" date="2015" name="Genome Announc.">
        <title>Draft Genome Sequence of the Pathogenic Filamentous Fungus Aspergillus udagawae Strain IFM 46973T.</title>
        <authorList>
            <person name="Kusuya Y."/>
            <person name="Takahashi-Nakaguchi A."/>
            <person name="Takahashi H."/>
            <person name="Yaguchi T."/>
        </authorList>
    </citation>
    <scope>NUCLEOTIDE SEQUENCE</scope>
    <source>
        <strain evidence="4">IFM 46973</strain>
    </source>
</reference>
<protein>
    <recommendedName>
        <fullName evidence="3">Ecp2 effector protein-like domain-containing protein</fullName>
    </recommendedName>
</protein>
<dbReference type="GO" id="GO:0008061">
    <property type="term" value="F:chitin binding"/>
    <property type="evidence" value="ECO:0007669"/>
    <property type="project" value="UniProtKB-KW"/>
</dbReference>
<dbReference type="Gene3D" id="3.20.20.80">
    <property type="entry name" value="Glycosidases"/>
    <property type="match status" value="1"/>
</dbReference>
<dbReference type="Proteomes" id="UP000036893">
    <property type="component" value="Unassembled WGS sequence"/>
</dbReference>
<feature type="domain" description="Ecp2 effector protein-like" evidence="3">
    <location>
        <begin position="152"/>
        <end position="250"/>
    </location>
</feature>
<evidence type="ECO:0000313" key="5">
    <source>
        <dbReference type="Proteomes" id="UP000036893"/>
    </source>
</evidence>
<name>A0A8E0UYV2_9EURO</name>
<dbReference type="PANTHER" id="PTHR47700:SF1">
    <property type="entry name" value="CHITINASE"/>
    <property type="match status" value="1"/>
</dbReference>
<gene>
    <name evidence="4" type="ORF">Aud_005290</name>
</gene>
<dbReference type="AlphaFoldDB" id="A0A8E0UYV2"/>
<dbReference type="Pfam" id="PF14856">
    <property type="entry name" value="Hce2"/>
    <property type="match status" value="1"/>
</dbReference>
<evidence type="ECO:0000313" key="4">
    <source>
        <dbReference type="EMBL" id="GIC88888.1"/>
    </source>
</evidence>
<comment type="caution">
    <text evidence="4">The sequence shown here is derived from an EMBL/GenBank/DDBJ whole genome shotgun (WGS) entry which is preliminary data.</text>
</comment>
<dbReference type="GeneID" id="66992766"/>
<dbReference type="InterPro" id="IPR053214">
    <property type="entry name" value="LysM12-like"/>
</dbReference>
<dbReference type="RefSeq" id="XP_043146154.1">
    <property type="nucleotide sequence ID" value="XM_043290219.1"/>
</dbReference>
<dbReference type="SUPFAM" id="SSF51445">
    <property type="entry name" value="(Trans)glycosidases"/>
    <property type="match status" value="1"/>
</dbReference>
<keyword evidence="2" id="KW-0843">Virulence</keyword>
<organism evidence="4 5">
    <name type="scientific">Aspergillus udagawae</name>
    <dbReference type="NCBI Taxonomy" id="91492"/>
    <lineage>
        <taxon>Eukaryota</taxon>
        <taxon>Fungi</taxon>
        <taxon>Dikarya</taxon>
        <taxon>Ascomycota</taxon>
        <taxon>Pezizomycotina</taxon>
        <taxon>Eurotiomycetes</taxon>
        <taxon>Eurotiomycetidae</taxon>
        <taxon>Eurotiales</taxon>
        <taxon>Aspergillaceae</taxon>
        <taxon>Aspergillus</taxon>
        <taxon>Aspergillus subgen. Fumigati</taxon>
    </lineage>
</organism>
<dbReference type="InterPro" id="IPR029226">
    <property type="entry name" value="Ecp2-like"/>
</dbReference>
<accession>A0A8E0UYV2</accession>
<dbReference type="PANTHER" id="PTHR47700">
    <property type="entry name" value="V CHITINASE, PUTATIVE (AFU_ORTHOLOGUE AFUA_6G13720)-RELATED"/>
    <property type="match status" value="1"/>
</dbReference>
<sequence>MHVVTFGASVAPRPNSALTQVLERQGLLRKAPMVLFPTVEWRWSAVMPLFVFRSIAYFEGYSFSSRDCLYQDALQIDGWKYTHLHFAFGTLTEDYQVMFQDDFTSYEFQNFMQIPGPKKILSFGALTTWDQSGGPYTNVPNYPCIPHQAPDHCGDLTIVDQTSDASPSVSDCMQIVNIQNTDGDWEVENAIGNQHQLMQFGSCAFGVQGQGKNGNIDFNVGAQDIVDIITDSVRQFGGSGKVGAMGVLSCDGTVKGQQVEWGYISCMMCLYTSSGMIGEFSC</sequence>